<dbReference type="PRINTS" id="PR00723">
    <property type="entry name" value="SUBTILISIN"/>
</dbReference>
<evidence type="ECO:0000256" key="11">
    <source>
        <dbReference type="PROSITE-ProRule" id="PRU01240"/>
    </source>
</evidence>
<evidence type="ECO:0000256" key="7">
    <source>
        <dbReference type="ARBA" id="ARBA00022801"/>
    </source>
</evidence>
<comment type="similarity">
    <text evidence="2 11">Belongs to the peptidase S8 family.</text>
</comment>
<accession>A0A0G4IR17</accession>
<sequence>MSARLVPRVNHMEGSDGDDGECVIAILDTGVDPSAQGLQVTSRNRPKIIDLVDCTGAGDIRMAEVEPREPEPGFGFVVTGGTGRDLKIPKEWGDLGAKKFRVGFVHAYSLFPKSLVGEHRSKRFESFEKVNRDAEMRLSKEGQEITNRKDRNDDDFLSADYELRLKELQSMTEKYSNLDVGPVFDAIMFVDAEGFWRIALDKSCCGDLTSSVLMKEYRFDREFGTFGSELLTYSFNVYDDGDTLSVVTTSGAHGTHVAGICAAHFPDNPHLDGINPAASIISFKIGDTRLGSMETSAALMRAFTACINQSNPKVDIVNMSYGEPTSMPNKGRIIDLLREMVNQHKIIFVGSAGNAGPALSTVGAPGGTTDSAISVGAYVSPEMAEQLYSSRESMPQAQQTTWSSRGPCFDGGRGVSISAPGAAIAPVPAWTLNCKQLMNGTSMSSPNAAGGISLLVSRLRKEGIPITPVRIRRALENTATPVADVDPLTLGHGLINIQGAFNTLLTRRDDPFADISFEVRVDKKFRGILLREPYQFEAPACHSVRITPKISDDDDNVAKSKLELHLALHCDSPWVTFPSTIVVCNDGRTFSVSVDASALEHGRNHYTEIYATDRCDDYVLFRIPVSVIKPVVSDAAIVEQNNLEFHPGKIVRQFLAVPRTASAAKITVISQGNVDPRQFVLHTLYHLPQTSHRETSLRSYIMVHGTRSHVSHITVVGGTTIEITLAQFWSALGTTKASIKIEWIGLSVRPTMLFLSGADRICRFDVGSSIRSESLKPTASLKSWVATLAPVSPASLRALSQRDTFPNQRHSYELILTYKFTQAVSCSVTVEVPLLCHHLYEAEFDSQMCHVFDAGKMRVAVFDAFPKAVTLDKGDYTIRVQIRHDERKRLQLMSTMPIHIVRSLSKAIDLELHRNFSNAITAKKGNGKGKSPFANEILHVNETVTCFATLMQDAVSIPKGFNSSCLFRGNLLLCEDAALSKAIDIPVVVSSWLDVPVPKSLLIDGEKKSSPPSDDEEEKTPSTALRDCILNWLEKQSAADMHKYGGRALDLVVHEFPKHLRTLTLQLKAAFAKYTDCEVESDREQAAQTVLSASSSVLDLIDTTILACDCGRNPPSGQKGSKLTHSIQERKKALCLALSCKATVLVDSKDPDNAAIESVVGELKKWVEWTGEPEYLALAAKYYTRKGLLGHALQILNSNDPATARDKKLHTLRQEALHGLHWQHWATIQDHRHLLSSRSDWALF</sequence>
<comment type="catalytic activity">
    <reaction evidence="1">
        <text>Release of an N-terminal tripeptide from a polypeptide.</text>
        <dbReference type="EC" id="3.4.14.10"/>
    </reaction>
</comment>
<evidence type="ECO:0000259" key="15">
    <source>
        <dbReference type="Pfam" id="PF21316"/>
    </source>
</evidence>
<dbReference type="STRING" id="37360.A0A0G4IR17"/>
<dbReference type="FunFam" id="3.40.50.200:FF:000003">
    <property type="entry name" value="Tripeptidyl peptidase 2"/>
    <property type="match status" value="1"/>
</dbReference>
<dbReference type="PROSITE" id="PS00138">
    <property type="entry name" value="SUBTILASE_SER"/>
    <property type="match status" value="1"/>
</dbReference>
<feature type="active site" description="Charge relay system" evidence="11">
    <location>
        <position position="442"/>
    </location>
</feature>
<dbReference type="PANTHER" id="PTHR43806">
    <property type="entry name" value="PEPTIDASE S8"/>
    <property type="match status" value="1"/>
</dbReference>
<evidence type="ECO:0000313" key="17">
    <source>
        <dbReference type="Proteomes" id="UP000039324"/>
    </source>
</evidence>
<feature type="domain" description="Tripeptidyl-peptidase II galactose-binding" evidence="15">
    <location>
        <begin position="645"/>
        <end position="733"/>
    </location>
</feature>
<reference evidence="16 17" key="1">
    <citation type="submission" date="2015-02" db="EMBL/GenBank/DDBJ databases">
        <authorList>
            <person name="Chooi Y.-H."/>
        </authorList>
    </citation>
    <scope>NUCLEOTIDE SEQUENCE [LARGE SCALE GENOMIC DNA]</scope>
    <source>
        <strain evidence="16">E3</strain>
    </source>
</reference>
<dbReference type="Gene3D" id="1.25.40.710">
    <property type="match status" value="1"/>
</dbReference>
<dbReference type="PANTHER" id="PTHR43806:SF14">
    <property type="entry name" value="TRIPEPTIDYL-PEPTIDASE 2"/>
    <property type="match status" value="1"/>
</dbReference>
<feature type="domain" description="Tripeptidyl peptidase II second Ig-like" evidence="13">
    <location>
        <begin position="769"/>
        <end position="925"/>
    </location>
</feature>
<dbReference type="InterPro" id="IPR048384">
    <property type="entry name" value="TPPII_GBD"/>
</dbReference>
<evidence type="ECO:0000259" key="13">
    <source>
        <dbReference type="Pfam" id="PF12580"/>
    </source>
</evidence>
<dbReference type="OMA" id="SLRDFQC"/>
<evidence type="ECO:0000256" key="10">
    <source>
        <dbReference type="ARBA" id="ARBA00023619"/>
    </source>
</evidence>
<dbReference type="AlphaFoldDB" id="A0A0G4IR17"/>
<evidence type="ECO:0000256" key="4">
    <source>
        <dbReference type="ARBA" id="ARBA00020244"/>
    </source>
</evidence>
<gene>
    <name evidence="16" type="ORF">PBRA_005804</name>
</gene>
<dbReference type="InterPro" id="IPR050131">
    <property type="entry name" value="Peptidase_S8_subtilisin-like"/>
</dbReference>
<proteinExistence type="inferred from homology"/>
<dbReference type="GO" id="GO:0004252">
    <property type="term" value="F:serine-type endopeptidase activity"/>
    <property type="evidence" value="ECO:0007669"/>
    <property type="project" value="UniProtKB-UniRule"/>
</dbReference>
<dbReference type="InterPro" id="IPR015500">
    <property type="entry name" value="Peptidase_S8_subtilisin-rel"/>
</dbReference>
<dbReference type="InterPro" id="IPR046939">
    <property type="entry name" value="TPPII_C_sf"/>
</dbReference>
<keyword evidence="8 11" id="KW-0720">Serine protease</keyword>
<dbReference type="GO" id="GO:0005829">
    <property type="term" value="C:cytosol"/>
    <property type="evidence" value="ECO:0007669"/>
    <property type="project" value="TreeGrafter"/>
</dbReference>
<dbReference type="InterPro" id="IPR048383">
    <property type="entry name" value="TPPII_Ig-like-1"/>
</dbReference>
<dbReference type="SUPFAM" id="SSF52743">
    <property type="entry name" value="Subtilisin-like"/>
    <property type="match status" value="1"/>
</dbReference>
<dbReference type="Gene3D" id="2.60.40.3170">
    <property type="match status" value="1"/>
</dbReference>
<dbReference type="InterPro" id="IPR000209">
    <property type="entry name" value="Peptidase_S8/S53_dom"/>
</dbReference>
<organism evidence="16 17">
    <name type="scientific">Plasmodiophora brassicae</name>
    <name type="common">Clubroot disease agent</name>
    <dbReference type="NCBI Taxonomy" id="37360"/>
    <lineage>
        <taxon>Eukaryota</taxon>
        <taxon>Sar</taxon>
        <taxon>Rhizaria</taxon>
        <taxon>Endomyxa</taxon>
        <taxon>Phytomyxea</taxon>
        <taxon>Plasmodiophorida</taxon>
        <taxon>Plasmodiophoridae</taxon>
        <taxon>Plasmodiophora</taxon>
    </lineage>
</organism>
<evidence type="ECO:0000313" key="16">
    <source>
        <dbReference type="EMBL" id="CEO97690.1"/>
    </source>
</evidence>
<dbReference type="EC" id="3.4.21.62" evidence="10"/>
<protein>
    <recommendedName>
        <fullName evidence="4">Tripeptidyl-peptidase 2</fullName>
        <ecNumber evidence="3">3.4.14.10</ecNumber>
        <ecNumber evidence="10">3.4.21.62</ecNumber>
    </recommendedName>
</protein>
<dbReference type="GO" id="GO:0008240">
    <property type="term" value="F:tripeptidyl-peptidase activity"/>
    <property type="evidence" value="ECO:0007669"/>
    <property type="project" value="UniProtKB-EC"/>
</dbReference>
<evidence type="ECO:0000256" key="9">
    <source>
        <dbReference type="ARBA" id="ARBA00023529"/>
    </source>
</evidence>
<feature type="active site" description="Charge relay system" evidence="11">
    <location>
        <position position="253"/>
    </location>
</feature>
<name>A0A0G4IR17_PLABS</name>
<dbReference type="InterPro" id="IPR036852">
    <property type="entry name" value="Peptidase_S8/S53_dom_sf"/>
</dbReference>
<dbReference type="InterPro" id="IPR022229">
    <property type="entry name" value="TPPII_Ig-like-2"/>
</dbReference>
<feature type="domain" description="Tripeptidyl-peptidase II first Ig-like" evidence="14">
    <location>
        <begin position="515"/>
        <end position="628"/>
    </location>
</feature>
<keyword evidence="17" id="KW-1185">Reference proteome</keyword>
<evidence type="ECO:0000256" key="8">
    <source>
        <dbReference type="ARBA" id="ARBA00022825"/>
    </source>
</evidence>
<dbReference type="EMBL" id="CDSF01000080">
    <property type="protein sequence ID" value="CEO97690.1"/>
    <property type="molecule type" value="Genomic_DNA"/>
</dbReference>
<evidence type="ECO:0000259" key="12">
    <source>
        <dbReference type="Pfam" id="PF00082"/>
    </source>
</evidence>
<dbReference type="GO" id="GO:0006508">
    <property type="term" value="P:proteolysis"/>
    <property type="evidence" value="ECO:0007669"/>
    <property type="project" value="UniProtKB-KW"/>
</dbReference>
<feature type="active site" description="Charge relay system" evidence="11">
    <location>
        <position position="28"/>
    </location>
</feature>
<dbReference type="Pfam" id="PF21223">
    <property type="entry name" value="TPPII_Ig-like-1"/>
    <property type="match status" value="1"/>
</dbReference>
<dbReference type="Pfam" id="PF00082">
    <property type="entry name" value="Peptidase_S8"/>
    <property type="match status" value="1"/>
</dbReference>
<dbReference type="PROSITE" id="PS51892">
    <property type="entry name" value="SUBTILASE"/>
    <property type="match status" value="1"/>
</dbReference>
<evidence type="ECO:0000256" key="2">
    <source>
        <dbReference type="ARBA" id="ARBA00011073"/>
    </source>
</evidence>
<keyword evidence="7 11" id="KW-0378">Hydrolase</keyword>
<keyword evidence="5" id="KW-0031">Aminopeptidase</keyword>
<keyword evidence="6 11" id="KW-0645">Protease</keyword>
<evidence type="ECO:0000256" key="1">
    <source>
        <dbReference type="ARBA" id="ARBA00001910"/>
    </source>
</evidence>
<evidence type="ECO:0000256" key="6">
    <source>
        <dbReference type="ARBA" id="ARBA00022670"/>
    </source>
</evidence>
<dbReference type="Pfam" id="PF21316">
    <property type="entry name" value="TPPII_GBD"/>
    <property type="match status" value="1"/>
</dbReference>
<dbReference type="Pfam" id="PF12580">
    <property type="entry name" value="TPPII"/>
    <property type="match status" value="1"/>
</dbReference>
<dbReference type="InterPro" id="IPR023828">
    <property type="entry name" value="Peptidase_S8_Ser-AS"/>
</dbReference>
<evidence type="ECO:0000256" key="3">
    <source>
        <dbReference type="ARBA" id="ARBA00012462"/>
    </source>
</evidence>
<dbReference type="Proteomes" id="UP000039324">
    <property type="component" value="Unassembled WGS sequence"/>
</dbReference>
<dbReference type="InterPro" id="IPR046940">
    <property type="entry name" value="TPPII_Ig-like_sf"/>
</dbReference>
<dbReference type="EC" id="3.4.14.10" evidence="3"/>
<evidence type="ECO:0000256" key="5">
    <source>
        <dbReference type="ARBA" id="ARBA00022438"/>
    </source>
</evidence>
<dbReference type="Gene3D" id="3.40.50.200">
    <property type="entry name" value="Peptidase S8/S53 domain"/>
    <property type="match status" value="1"/>
</dbReference>
<feature type="domain" description="Peptidase S8/S53" evidence="12">
    <location>
        <begin position="22"/>
        <end position="483"/>
    </location>
</feature>
<dbReference type="OrthoDB" id="10256524at2759"/>
<evidence type="ECO:0000259" key="14">
    <source>
        <dbReference type="Pfam" id="PF21223"/>
    </source>
</evidence>
<dbReference type="GO" id="GO:0004177">
    <property type="term" value="F:aminopeptidase activity"/>
    <property type="evidence" value="ECO:0007669"/>
    <property type="project" value="UniProtKB-KW"/>
</dbReference>
<comment type="catalytic activity">
    <reaction evidence="9">
        <text>Hydrolysis of proteins with broad specificity for peptide bonds, and a preference for a large uncharged residue in P1. Hydrolyzes peptide amides.</text>
        <dbReference type="EC" id="3.4.21.62"/>
    </reaction>
</comment>